<keyword evidence="2" id="KW-1185">Reference proteome</keyword>
<protein>
    <submittedName>
        <fullName evidence="1">Uncharacterized protein</fullName>
    </submittedName>
</protein>
<name>A0A445DQ24_ARAHY</name>
<dbReference type="EMBL" id="SDMP01000003">
    <property type="protein sequence ID" value="RYR65275.1"/>
    <property type="molecule type" value="Genomic_DNA"/>
</dbReference>
<sequence length="112" mass="12011">MACFTLPYQICATEQKMRYGVPESASQVFFPYTTSAADGSRIEPRDGSALMFMSLMGTLVNDSGYHVIGSLPAAAKIPTLSETIDPLEMKMGNKTPALRTSATASSADFAYL</sequence>
<organism evidence="1 2">
    <name type="scientific">Arachis hypogaea</name>
    <name type="common">Peanut</name>
    <dbReference type="NCBI Taxonomy" id="3818"/>
    <lineage>
        <taxon>Eukaryota</taxon>
        <taxon>Viridiplantae</taxon>
        <taxon>Streptophyta</taxon>
        <taxon>Embryophyta</taxon>
        <taxon>Tracheophyta</taxon>
        <taxon>Spermatophyta</taxon>
        <taxon>Magnoliopsida</taxon>
        <taxon>eudicotyledons</taxon>
        <taxon>Gunneridae</taxon>
        <taxon>Pentapetalae</taxon>
        <taxon>rosids</taxon>
        <taxon>fabids</taxon>
        <taxon>Fabales</taxon>
        <taxon>Fabaceae</taxon>
        <taxon>Papilionoideae</taxon>
        <taxon>50 kb inversion clade</taxon>
        <taxon>dalbergioids sensu lato</taxon>
        <taxon>Dalbergieae</taxon>
        <taxon>Pterocarpus clade</taxon>
        <taxon>Arachis</taxon>
    </lineage>
</organism>
<evidence type="ECO:0000313" key="1">
    <source>
        <dbReference type="EMBL" id="RYR65275.1"/>
    </source>
</evidence>
<evidence type="ECO:0000313" key="2">
    <source>
        <dbReference type="Proteomes" id="UP000289738"/>
    </source>
</evidence>
<dbReference type="Proteomes" id="UP000289738">
    <property type="component" value="Chromosome A03"/>
</dbReference>
<comment type="caution">
    <text evidence="1">The sequence shown here is derived from an EMBL/GenBank/DDBJ whole genome shotgun (WGS) entry which is preliminary data.</text>
</comment>
<accession>A0A445DQ24</accession>
<dbReference type="AlphaFoldDB" id="A0A445DQ24"/>
<proteinExistence type="predicted"/>
<gene>
    <name evidence="1" type="ORF">Ahy_A03g011221</name>
</gene>
<reference evidence="1 2" key="1">
    <citation type="submission" date="2019-01" db="EMBL/GenBank/DDBJ databases">
        <title>Sequencing of cultivated peanut Arachis hypogaea provides insights into genome evolution and oil improvement.</title>
        <authorList>
            <person name="Chen X."/>
        </authorList>
    </citation>
    <scope>NUCLEOTIDE SEQUENCE [LARGE SCALE GENOMIC DNA]</scope>
    <source>
        <strain evidence="2">cv. Fuhuasheng</strain>
        <tissue evidence="1">Leaves</tissue>
    </source>
</reference>